<dbReference type="EMBL" id="BMYJ01000008">
    <property type="protein sequence ID" value="GHC61511.1"/>
    <property type="molecule type" value="Genomic_DNA"/>
</dbReference>
<dbReference type="AlphaFoldDB" id="A0A918WNG0"/>
<dbReference type="InterPro" id="IPR018511">
    <property type="entry name" value="Hemolysin-typ_Ca-bd_CS"/>
</dbReference>
<dbReference type="PRINTS" id="PR00313">
    <property type="entry name" value="CABNDNGRPT"/>
</dbReference>
<dbReference type="InterPro" id="IPR011049">
    <property type="entry name" value="Serralysin-like_metalloprot_C"/>
</dbReference>
<keyword evidence="2" id="KW-1185">Reference proteome</keyword>
<sequence>MAVWKFAPTSRQVIADTADFAFDLGLYIVNDLPVTLSSSTSVTYQGNLSIVVPSAEFAFNLKGSGLTVADGILTGGTITSLSLKIGGANYVTVTGLSLSAEQFGDLALPNFDSTVLLEQFLLSGNDNITATGLNDDIRGMAGNDVLNGLAGRDELDGGAGKDVLRGGGGDDQLTGGAGADKFVFDKSVYGAGTDFISDFGGTDLMILDNDAFKGVGGPGKLSSKLFKNMDTGRIDANDRILYSQVSGGVYYDPDGNGLKPMVLFAFLDNNFRLTAGDIQIIN</sequence>
<evidence type="ECO:0008006" key="3">
    <source>
        <dbReference type="Google" id="ProtNLM"/>
    </source>
</evidence>
<evidence type="ECO:0000313" key="1">
    <source>
        <dbReference type="EMBL" id="GHC61511.1"/>
    </source>
</evidence>
<dbReference type="RefSeq" id="WP_189412210.1">
    <property type="nucleotide sequence ID" value="NZ_BMYJ01000008.1"/>
</dbReference>
<dbReference type="Pfam" id="PF00353">
    <property type="entry name" value="HemolysinCabind"/>
    <property type="match status" value="1"/>
</dbReference>
<dbReference type="Gene3D" id="2.150.10.10">
    <property type="entry name" value="Serralysin-like metalloprotease, C-terminal"/>
    <property type="match status" value="1"/>
</dbReference>
<dbReference type="GO" id="GO:0005509">
    <property type="term" value="F:calcium ion binding"/>
    <property type="evidence" value="ECO:0007669"/>
    <property type="project" value="InterPro"/>
</dbReference>
<name>A0A918WNG0_9RHOB</name>
<dbReference type="InterPro" id="IPR001343">
    <property type="entry name" value="Hemolysn_Ca-bd"/>
</dbReference>
<reference evidence="1" key="1">
    <citation type="journal article" date="2014" name="Int. J. Syst. Evol. Microbiol.">
        <title>Complete genome sequence of Corynebacterium casei LMG S-19264T (=DSM 44701T), isolated from a smear-ripened cheese.</title>
        <authorList>
            <consortium name="US DOE Joint Genome Institute (JGI-PGF)"/>
            <person name="Walter F."/>
            <person name="Albersmeier A."/>
            <person name="Kalinowski J."/>
            <person name="Ruckert C."/>
        </authorList>
    </citation>
    <scope>NUCLEOTIDE SEQUENCE</scope>
    <source>
        <strain evidence="1">KCTC 23310</strain>
    </source>
</reference>
<dbReference type="Proteomes" id="UP000638981">
    <property type="component" value="Unassembled WGS sequence"/>
</dbReference>
<comment type="caution">
    <text evidence="1">The sequence shown here is derived from an EMBL/GenBank/DDBJ whole genome shotgun (WGS) entry which is preliminary data.</text>
</comment>
<dbReference type="SUPFAM" id="SSF51120">
    <property type="entry name" value="beta-Roll"/>
    <property type="match status" value="1"/>
</dbReference>
<evidence type="ECO:0000313" key="2">
    <source>
        <dbReference type="Proteomes" id="UP000638981"/>
    </source>
</evidence>
<reference evidence="1" key="2">
    <citation type="submission" date="2020-09" db="EMBL/GenBank/DDBJ databases">
        <authorList>
            <person name="Sun Q."/>
            <person name="Kim S."/>
        </authorList>
    </citation>
    <scope>NUCLEOTIDE SEQUENCE</scope>
    <source>
        <strain evidence="1">KCTC 23310</strain>
    </source>
</reference>
<accession>A0A918WNG0</accession>
<gene>
    <name evidence="1" type="ORF">GCM10007315_26940</name>
</gene>
<proteinExistence type="predicted"/>
<protein>
    <recommendedName>
        <fullName evidence="3">Calcium-binding protein</fullName>
    </recommendedName>
</protein>
<organism evidence="1 2">
    <name type="scientific">Neogemmobacter tilapiae</name>
    <dbReference type="NCBI Taxonomy" id="875041"/>
    <lineage>
        <taxon>Bacteria</taxon>
        <taxon>Pseudomonadati</taxon>
        <taxon>Pseudomonadota</taxon>
        <taxon>Alphaproteobacteria</taxon>
        <taxon>Rhodobacterales</taxon>
        <taxon>Paracoccaceae</taxon>
        <taxon>Neogemmobacter</taxon>
    </lineage>
</organism>
<dbReference type="PROSITE" id="PS00330">
    <property type="entry name" value="HEMOLYSIN_CALCIUM"/>
    <property type="match status" value="3"/>
</dbReference>